<feature type="binding site" evidence="8">
    <location>
        <position position="226"/>
    </location>
    <ligand>
        <name>Mn(2+)</name>
        <dbReference type="ChEBI" id="CHEBI:29035"/>
    </ligand>
</feature>
<dbReference type="InterPro" id="IPR033641">
    <property type="entry name" value="Cas1_I-E"/>
</dbReference>
<name>A0A1Q4VCR5_9ACTN</name>
<dbReference type="GO" id="GO:0051607">
    <property type="term" value="P:defense response to virus"/>
    <property type="evidence" value="ECO:0007669"/>
    <property type="project" value="UniProtKB-UniRule"/>
</dbReference>
<feature type="binding site" evidence="8">
    <location>
        <position position="213"/>
    </location>
    <ligand>
        <name>Mn(2+)</name>
        <dbReference type="ChEBI" id="CHEBI:29035"/>
    </ligand>
</feature>
<dbReference type="GO" id="GO:0043571">
    <property type="term" value="P:maintenance of CRISPR repeat elements"/>
    <property type="evidence" value="ECO:0007669"/>
    <property type="project" value="UniProtKB-UniRule"/>
</dbReference>
<dbReference type="EMBL" id="LFBV01000001">
    <property type="protein sequence ID" value="OKH95549.1"/>
    <property type="molecule type" value="Genomic_DNA"/>
</dbReference>
<dbReference type="InterPro" id="IPR002729">
    <property type="entry name" value="CRISPR-assoc_Cas1"/>
</dbReference>
<evidence type="ECO:0000256" key="1">
    <source>
        <dbReference type="ARBA" id="ARBA00022722"/>
    </source>
</evidence>
<keyword evidence="5 8" id="KW-0460">Magnesium</keyword>
<keyword evidence="7 8" id="KW-0238">DNA-binding</keyword>
<dbReference type="CDD" id="cd09719">
    <property type="entry name" value="Cas1_I-E"/>
    <property type="match status" value="1"/>
</dbReference>
<accession>A0A1Q4VCR5</accession>
<dbReference type="InterPro" id="IPR042211">
    <property type="entry name" value="CRISPR-assoc_Cas1_N"/>
</dbReference>
<dbReference type="PANTHER" id="PTHR34353:SF3">
    <property type="entry name" value="CRISPR-ASSOCIATED ENDONUCLEASE CAS1"/>
    <property type="match status" value="1"/>
</dbReference>
<dbReference type="HAMAP" id="MF_01470">
    <property type="entry name" value="Cas1"/>
    <property type="match status" value="1"/>
</dbReference>
<evidence type="ECO:0000313" key="10">
    <source>
        <dbReference type="EMBL" id="OKH95549.1"/>
    </source>
</evidence>
<dbReference type="GO" id="GO:0016787">
    <property type="term" value="F:hydrolase activity"/>
    <property type="evidence" value="ECO:0007669"/>
    <property type="project" value="UniProtKB-KW"/>
</dbReference>
<dbReference type="EC" id="3.1.-.-" evidence="8"/>
<evidence type="ECO:0000256" key="6">
    <source>
        <dbReference type="ARBA" id="ARBA00023118"/>
    </source>
</evidence>
<dbReference type="Gene3D" id="3.100.10.20">
    <property type="entry name" value="CRISPR-associated endonuclease Cas1, N-terminal domain"/>
    <property type="match status" value="1"/>
</dbReference>
<keyword evidence="6 8" id="KW-0051">Antiviral defense</keyword>
<evidence type="ECO:0000256" key="7">
    <source>
        <dbReference type="ARBA" id="ARBA00023125"/>
    </source>
</evidence>
<keyword evidence="8" id="KW-0464">Manganese</keyword>
<dbReference type="GO" id="GO:0046872">
    <property type="term" value="F:metal ion binding"/>
    <property type="evidence" value="ECO:0007669"/>
    <property type="project" value="UniProtKB-UniRule"/>
</dbReference>
<evidence type="ECO:0000256" key="5">
    <source>
        <dbReference type="ARBA" id="ARBA00022842"/>
    </source>
</evidence>
<organism evidence="10 11">
    <name type="scientific">Streptomyces uncialis</name>
    <dbReference type="NCBI Taxonomy" id="1048205"/>
    <lineage>
        <taxon>Bacteria</taxon>
        <taxon>Bacillati</taxon>
        <taxon>Actinomycetota</taxon>
        <taxon>Actinomycetes</taxon>
        <taxon>Kitasatosporales</taxon>
        <taxon>Streptomycetaceae</taxon>
        <taxon>Streptomyces</taxon>
    </lineage>
</organism>
<dbReference type="NCBIfam" id="TIGR00287">
    <property type="entry name" value="cas1"/>
    <property type="match status" value="1"/>
</dbReference>
<dbReference type="RefSeq" id="WP_073782838.1">
    <property type="nucleotide sequence ID" value="NZ_LFBV01000001.1"/>
</dbReference>
<gene>
    <name evidence="8" type="primary">cas1</name>
    <name evidence="10" type="ORF">AB852_01645</name>
</gene>
<dbReference type="Proteomes" id="UP000186455">
    <property type="component" value="Unassembled WGS sequence"/>
</dbReference>
<comment type="similarity">
    <text evidence="8">Belongs to the CRISPR-associated endonuclease Cas1 family.</text>
</comment>
<comment type="caution">
    <text evidence="10">The sequence shown here is derived from an EMBL/GenBank/DDBJ whole genome shotgun (WGS) entry which is preliminary data.</text>
</comment>
<evidence type="ECO:0000256" key="4">
    <source>
        <dbReference type="ARBA" id="ARBA00022801"/>
    </source>
</evidence>
<keyword evidence="2 8" id="KW-0479">Metal-binding</keyword>
<feature type="binding site" evidence="8">
    <location>
        <position position="145"/>
    </location>
    <ligand>
        <name>Mn(2+)</name>
        <dbReference type="ChEBI" id="CHEBI:29035"/>
    </ligand>
</feature>
<sequence>MADIWWKAEPHDLTRVVDRVSSVYVERSHIDRDENAVVISNKRQTVRVPSALIAVMLVGPGTRITHGAVQLLGNSGTAVCWVGEQGVRMYAAGLGPSRGAGLLHRQAWLVTRPKERLGVARAMYGMRFPGEDVSQATMQQLRGYEGARIRKLYRAHSTRTGVPWDGRVYKAGDAFAAGDDLNRLLSAANAALYGISHAVVVGLGASPGLGFVHTGSAISFVLDIADLYKAEYTIPLAFDLAAEGLTEERDARTGLRDRIAETKLLTRIVTDIKNLLNPPGTDFDTPETSELWDERLGTVAAGVNWADEAPLTLPRTGSDEEPGPTTAVTPAGMGEHHVAIIGPDPDDPDTGPEPQRPPEESR</sequence>
<evidence type="ECO:0000313" key="11">
    <source>
        <dbReference type="Proteomes" id="UP000186455"/>
    </source>
</evidence>
<keyword evidence="1 8" id="KW-0540">Nuclease</keyword>
<keyword evidence="11" id="KW-1185">Reference proteome</keyword>
<evidence type="ECO:0000256" key="2">
    <source>
        <dbReference type="ARBA" id="ARBA00022723"/>
    </source>
</evidence>
<dbReference type="AlphaFoldDB" id="A0A1Q4VCR5"/>
<dbReference type="InterPro" id="IPR042206">
    <property type="entry name" value="CRISPR-assoc_Cas1_C"/>
</dbReference>
<evidence type="ECO:0000256" key="3">
    <source>
        <dbReference type="ARBA" id="ARBA00022759"/>
    </source>
</evidence>
<proteinExistence type="inferred from homology"/>
<dbReference type="GO" id="GO:0003677">
    <property type="term" value="F:DNA binding"/>
    <property type="evidence" value="ECO:0007669"/>
    <property type="project" value="UniProtKB-KW"/>
</dbReference>
<comment type="cofactor">
    <cofactor evidence="8">
        <name>Mg(2+)</name>
        <dbReference type="ChEBI" id="CHEBI:18420"/>
    </cofactor>
    <cofactor evidence="8">
        <name>Mn(2+)</name>
        <dbReference type="ChEBI" id="CHEBI:29035"/>
    </cofactor>
</comment>
<keyword evidence="3 8" id="KW-0255">Endonuclease</keyword>
<dbReference type="InterPro" id="IPR050646">
    <property type="entry name" value="Cas1"/>
</dbReference>
<evidence type="ECO:0000256" key="8">
    <source>
        <dbReference type="HAMAP-Rule" id="MF_01470"/>
    </source>
</evidence>
<dbReference type="NCBIfam" id="TIGR03638">
    <property type="entry name" value="cas1_ECOLI"/>
    <property type="match status" value="1"/>
</dbReference>
<dbReference type="InterPro" id="IPR019851">
    <property type="entry name" value="CRISPR-assoc_Cas1_ECOLI"/>
</dbReference>
<reference evidence="10 11" key="1">
    <citation type="submission" date="2015-06" db="EMBL/GenBank/DDBJ databases">
        <title>Cloning and characterization of the uncialamcin biosynthetic gene cluster.</title>
        <authorList>
            <person name="Yan X."/>
            <person name="Huang T."/>
            <person name="Ge H."/>
            <person name="Shen B."/>
        </authorList>
    </citation>
    <scope>NUCLEOTIDE SEQUENCE [LARGE SCALE GENOMIC DNA]</scope>
    <source>
        <strain evidence="10 11">DCA2648</strain>
    </source>
</reference>
<evidence type="ECO:0000256" key="9">
    <source>
        <dbReference type="SAM" id="MobiDB-lite"/>
    </source>
</evidence>
<keyword evidence="4 8" id="KW-0378">Hydrolase</keyword>
<comment type="subunit">
    <text evidence="8">Homodimer, forms a heterotetramer with a Cas2 homodimer.</text>
</comment>
<dbReference type="GO" id="GO:0004520">
    <property type="term" value="F:DNA endonuclease activity"/>
    <property type="evidence" value="ECO:0007669"/>
    <property type="project" value="InterPro"/>
</dbReference>
<dbReference type="STRING" id="1048205.AB852_01645"/>
<comment type="function">
    <text evidence="8">CRISPR (clustered regularly interspaced short palindromic repeat), is an adaptive immune system that provides protection against mobile genetic elements (viruses, transposable elements and conjugative plasmids). CRISPR clusters contain spacers, sequences complementary to antecedent mobile elements, and target invading nucleic acids. CRISPR clusters are transcribed and processed into CRISPR RNA (crRNA). Acts as a dsDNA endonuclease. Involved in the integration of spacer DNA into the CRISPR cassette.</text>
</comment>
<feature type="region of interest" description="Disordered" evidence="9">
    <location>
        <begin position="311"/>
        <end position="362"/>
    </location>
</feature>
<dbReference type="PANTHER" id="PTHR34353">
    <property type="entry name" value="CRISPR-ASSOCIATED ENDONUCLEASE CAS1 1"/>
    <property type="match status" value="1"/>
</dbReference>
<protein>
    <recommendedName>
        <fullName evidence="8">CRISPR-associated endonuclease Cas1</fullName>
        <ecNumber evidence="8">3.1.-.-</ecNumber>
    </recommendedName>
</protein>
<dbReference type="Gene3D" id="1.20.120.920">
    <property type="entry name" value="CRISPR-associated endonuclease Cas1, C-terminal domain"/>
    <property type="match status" value="1"/>
</dbReference>
<dbReference type="Pfam" id="PF01867">
    <property type="entry name" value="Cas_Cas1"/>
    <property type="match status" value="1"/>
</dbReference>